<protein>
    <submittedName>
        <fullName evidence="2">Uncharacterized protein</fullName>
    </submittedName>
</protein>
<feature type="transmembrane region" description="Helical" evidence="1">
    <location>
        <begin position="72"/>
        <end position="92"/>
    </location>
</feature>
<evidence type="ECO:0000313" key="3">
    <source>
        <dbReference type="Proteomes" id="UP001208570"/>
    </source>
</evidence>
<dbReference type="EMBL" id="JAODUP010000444">
    <property type="protein sequence ID" value="KAK2149621.1"/>
    <property type="molecule type" value="Genomic_DNA"/>
</dbReference>
<dbReference type="Proteomes" id="UP001208570">
    <property type="component" value="Unassembled WGS sequence"/>
</dbReference>
<gene>
    <name evidence="2" type="ORF">LSH36_444g02032</name>
</gene>
<feature type="transmembrane region" description="Helical" evidence="1">
    <location>
        <begin position="46"/>
        <end position="66"/>
    </location>
</feature>
<sequence>MAPQMMALGVAWITWSSHNGYGGVITNFLSWRFFTVTRKLSLPATMFMGAAIVGHLYSTVQIFYVYDSEMNYRYYGQLFGVLVYGMIVALFFQHPTGRGMMIQILAITRLELILHCRHPDILDQLTGDPEQDEPFWQNLEENEPTDFTLTATTITTITTTIPAVINDKIIGRYLPCIESKEILTPTANLSFPDIKRR</sequence>
<organism evidence="2 3">
    <name type="scientific">Paralvinella palmiformis</name>
    <dbReference type="NCBI Taxonomy" id="53620"/>
    <lineage>
        <taxon>Eukaryota</taxon>
        <taxon>Metazoa</taxon>
        <taxon>Spiralia</taxon>
        <taxon>Lophotrochozoa</taxon>
        <taxon>Annelida</taxon>
        <taxon>Polychaeta</taxon>
        <taxon>Sedentaria</taxon>
        <taxon>Canalipalpata</taxon>
        <taxon>Terebellida</taxon>
        <taxon>Terebelliformia</taxon>
        <taxon>Alvinellidae</taxon>
        <taxon>Paralvinella</taxon>
    </lineage>
</organism>
<keyword evidence="1" id="KW-0812">Transmembrane</keyword>
<evidence type="ECO:0000313" key="2">
    <source>
        <dbReference type="EMBL" id="KAK2149621.1"/>
    </source>
</evidence>
<accession>A0AAD9MZN3</accession>
<feature type="transmembrane region" description="Helical" evidence="1">
    <location>
        <begin position="12"/>
        <end position="34"/>
    </location>
</feature>
<comment type="caution">
    <text evidence="2">The sequence shown here is derived from an EMBL/GenBank/DDBJ whole genome shotgun (WGS) entry which is preliminary data.</text>
</comment>
<evidence type="ECO:0000256" key="1">
    <source>
        <dbReference type="SAM" id="Phobius"/>
    </source>
</evidence>
<reference evidence="2" key="1">
    <citation type="journal article" date="2023" name="Mol. Biol. Evol.">
        <title>Third-Generation Sequencing Reveals the Adaptive Role of the Epigenome in Three Deep-Sea Polychaetes.</title>
        <authorList>
            <person name="Perez M."/>
            <person name="Aroh O."/>
            <person name="Sun Y."/>
            <person name="Lan Y."/>
            <person name="Juniper S.K."/>
            <person name="Young C.R."/>
            <person name="Angers B."/>
            <person name="Qian P.Y."/>
        </authorList>
    </citation>
    <scope>NUCLEOTIDE SEQUENCE</scope>
    <source>
        <strain evidence="2">P08H-3</strain>
    </source>
</reference>
<dbReference type="AlphaFoldDB" id="A0AAD9MZN3"/>
<keyword evidence="3" id="KW-1185">Reference proteome</keyword>
<keyword evidence="1" id="KW-0472">Membrane</keyword>
<keyword evidence="1" id="KW-1133">Transmembrane helix</keyword>
<name>A0AAD9MZN3_9ANNE</name>
<proteinExistence type="predicted"/>